<keyword evidence="4" id="KW-0963">Cytoplasm</keyword>
<keyword evidence="3 4" id="KW-0650">Protein phosphatase inhibitor</keyword>
<evidence type="ECO:0000313" key="7">
    <source>
        <dbReference type="Proteomes" id="UP000326458"/>
    </source>
</evidence>
<reference evidence="6 7" key="1">
    <citation type="submission" date="2019-06" db="EMBL/GenBank/DDBJ databases">
        <title>Discovery of a novel chromosome fission-fusion reversal in muntjac.</title>
        <authorList>
            <person name="Mudd A.B."/>
            <person name="Bredeson J.V."/>
            <person name="Baum R."/>
            <person name="Hockemeyer D."/>
            <person name="Rokhsar D.S."/>
        </authorList>
    </citation>
    <scope>NUCLEOTIDE SEQUENCE [LARGE SCALE GENOMIC DNA]</scope>
    <source>
        <strain evidence="6">UTSW_UCB_Mm</strain>
        <tissue evidence="6">Fibroblast cell line</tissue>
    </source>
</reference>
<feature type="region of interest" description="Disordered" evidence="5">
    <location>
        <begin position="1"/>
        <end position="39"/>
    </location>
</feature>
<evidence type="ECO:0000256" key="5">
    <source>
        <dbReference type="SAM" id="MobiDB-lite"/>
    </source>
</evidence>
<gene>
    <name evidence="6" type="ORF">FD754_003204</name>
</gene>
<dbReference type="EMBL" id="VCEA01000001">
    <property type="protein sequence ID" value="KAB0359048.1"/>
    <property type="molecule type" value="Genomic_DNA"/>
</dbReference>
<dbReference type="PANTHER" id="PTHR16188">
    <property type="entry name" value="PROTEIN PHOSPHATASE 1 INHIBITOR POTENTIATED BY PROTEIN KINASE C"/>
    <property type="match status" value="1"/>
</dbReference>
<comment type="function">
    <text evidence="4">Inhibitor of PPP1CA.</text>
</comment>
<evidence type="ECO:0000256" key="3">
    <source>
        <dbReference type="ARBA" id="ARBA00023272"/>
    </source>
</evidence>
<dbReference type="GO" id="GO:0005737">
    <property type="term" value="C:cytoplasm"/>
    <property type="evidence" value="ECO:0007669"/>
    <property type="project" value="UniProtKB-SubCell"/>
</dbReference>
<name>A0A5N3WDZ6_MUNMU</name>
<comment type="caution">
    <text evidence="6">The sequence shown here is derived from an EMBL/GenBank/DDBJ whole genome shotgun (WGS) entry which is preliminary data.</text>
</comment>
<protein>
    <recommendedName>
        <fullName evidence="4">Protein phosphatase 1 regulatory subunit 14</fullName>
    </recommendedName>
</protein>
<dbReference type="Gene3D" id="1.10.150.220">
    <property type="entry name" value="CPI-17"/>
    <property type="match status" value="1"/>
</dbReference>
<evidence type="ECO:0000256" key="4">
    <source>
        <dbReference type="RuleBase" id="RU369059"/>
    </source>
</evidence>
<dbReference type="InterPro" id="IPR036658">
    <property type="entry name" value="CPI-17_sf"/>
</dbReference>
<dbReference type="SUPFAM" id="SSF81790">
    <property type="entry name" value="Myosin phosphatase inhibitor 17kDa protein, CPI-17"/>
    <property type="match status" value="1"/>
</dbReference>
<accession>A0A5N3WDZ6</accession>
<dbReference type="InterPro" id="IPR008025">
    <property type="entry name" value="CPI-17"/>
</dbReference>
<dbReference type="Proteomes" id="UP000326458">
    <property type="component" value="Unassembled WGS sequence"/>
</dbReference>
<dbReference type="GO" id="GO:0045087">
    <property type="term" value="P:innate immune response"/>
    <property type="evidence" value="ECO:0007669"/>
    <property type="project" value="TreeGrafter"/>
</dbReference>
<dbReference type="PANTHER" id="PTHR16188:SF5">
    <property type="entry name" value="PROTEIN PHOSPHATASE 1 REGULATORY SUBUNIT 14B"/>
    <property type="match status" value="1"/>
</dbReference>
<dbReference type="GO" id="GO:0004865">
    <property type="term" value="F:protein serine/threonine phosphatase inhibitor activity"/>
    <property type="evidence" value="ECO:0007669"/>
    <property type="project" value="TreeGrafter"/>
</dbReference>
<comment type="similarity">
    <text evidence="1 4">Belongs to the PP1 inhibitor family.</text>
</comment>
<organism evidence="6 7">
    <name type="scientific">Muntiacus muntjak</name>
    <name type="common">Barking deer</name>
    <name type="synonym">Indian muntjac</name>
    <dbReference type="NCBI Taxonomy" id="9888"/>
    <lineage>
        <taxon>Eukaryota</taxon>
        <taxon>Metazoa</taxon>
        <taxon>Chordata</taxon>
        <taxon>Craniata</taxon>
        <taxon>Vertebrata</taxon>
        <taxon>Euteleostomi</taxon>
        <taxon>Mammalia</taxon>
        <taxon>Eutheria</taxon>
        <taxon>Laurasiatheria</taxon>
        <taxon>Artiodactyla</taxon>
        <taxon>Ruminantia</taxon>
        <taxon>Pecora</taxon>
        <taxon>Cervidae</taxon>
        <taxon>Muntiacinae</taxon>
        <taxon>Muntiacus</taxon>
    </lineage>
</organism>
<evidence type="ECO:0000256" key="1">
    <source>
        <dbReference type="ARBA" id="ARBA00005483"/>
    </source>
</evidence>
<keyword evidence="2 4" id="KW-0597">Phosphoprotein</keyword>
<feature type="non-terminal residue" evidence="6">
    <location>
        <position position="1"/>
    </location>
</feature>
<proteinExistence type="inferred from homology"/>
<evidence type="ECO:0000313" key="6">
    <source>
        <dbReference type="EMBL" id="KAB0359048.1"/>
    </source>
</evidence>
<dbReference type="AlphaFoldDB" id="A0A5N3WDZ6"/>
<dbReference type="Pfam" id="PF05361">
    <property type="entry name" value="PP1_inhibitor"/>
    <property type="match status" value="1"/>
</dbReference>
<keyword evidence="7" id="KW-1185">Reference proteome</keyword>
<evidence type="ECO:0000256" key="2">
    <source>
        <dbReference type="ARBA" id="ARBA00022553"/>
    </source>
</evidence>
<feature type="compositionally biased region" description="Gly residues" evidence="5">
    <location>
        <begin position="1"/>
        <end position="11"/>
    </location>
</feature>
<sequence>GPSGGHGGQRPHGGRSRPRARGVYFQSPPGAADEGCHEGPVRRQGKVTVKAAHSPLRLPGEEILELEIDVDELDTEGDDTQAARIKEQLVDCYKPTEAFICGLLDKIRGMQKLSTPQKK</sequence>
<comment type="subcellular location">
    <subcellularLocation>
        <location evidence="4">Cytoplasm</location>
    </subcellularLocation>
</comment>